<dbReference type="OrthoDB" id="793993at2"/>
<proteinExistence type="predicted"/>
<evidence type="ECO:0000313" key="2">
    <source>
        <dbReference type="Proteomes" id="UP000294749"/>
    </source>
</evidence>
<evidence type="ECO:0000313" key="1">
    <source>
        <dbReference type="EMBL" id="TDT47009.1"/>
    </source>
</evidence>
<dbReference type="AlphaFoldDB" id="A0A4R7K7V6"/>
<organism evidence="1 2">
    <name type="scientific">Maribacter spongiicola</name>
    <dbReference type="NCBI Taxonomy" id="1206753"/>
    <lineage>
        <taxon>Bacteria</taxon>
        <taxon>Pseudomonadati</taxon>
        <taxon>Bacteroidota</taxon>
        <taxon>Flavobacteriia</taxon>
        <taxon>Flavobacteriales</taxon>
        <taxon>Flavobacteriaceae</taxon>
        <taxon>Maribacter</taxon>
    </lineage>
</organism>
<comment type="caution">
    <text evidence="1">The sequence shown here is derived from an EMBL/GenBank/DDBJ whole genome shotgun (WGS) entry which is preliminary data.</text>
</comment>
<keyword evidence="2" id="KW-1185">Reference proteome</keyword>
<gene>
    <name evidence="1" type="ORF">CLV90_1076</name>
</gene>
<dbReference type="EMBL" id="SOAY01000010">
    <property type="protein sequence ID" value="TDT47009.1"/>
    <property type="molecule type" value="Genomic_DNA"/>
</dbReference>
<evidence type="ECO:0008006" key="3">
    <source>
        <dbReference type="Google" id="ProtNLM"/>
    </source>
</evidence>
<accession>A0A4R7K7V6</accession>
<reference evidence="1 2" key="1">
    <citation type="submission" date="2019-03" db="EMBL/GenBank/DDBJ databases">
        <title>Genomic Encyclopedia of Archaeal and Bacterial Type Strains, Phase II (KMG-II): from individual species to whole genera.</title>
        <authorList>
            <person name="Goeker M."/>
        </authorList>
    </citation>
    <scope>NUCLEOTIDE SEQUENCE [LARGE SCALE GENOMIC DNA]</scope>
    <source>
        <strain evidence="1 2">DSM 25233</strain>
    </source>
</reference>
<name>A0A4R7K7V6_9FLAO</name>
<protein>
    <recommendedName>
        <fullName evidence="3">Cthe-2314-like HEPN domain-containing protein</fullName>
    </recommendedName>
</protein>
<dbReference type="Proteomes" id="UP000294749">
    <property type="component" value="Unassembled WGS sequence"/>
</dbReference>
<dbReference type="RefSeq" id="WP_133686436.1">
    <property type="nucleotide sequence ID" value="NZ_SOAY01000010.1"/>
</dbReference>
<sequence length="228" mass="27291">MNEMESFKENQFNMNYEYTFNTYFTNGIYLSLADIEDLIKDTSKFLIDQLLENYRYEDNNQESIINDKWTNKVFQFHFVFPNILWKSIFLNIYYTLESTMNQICKNLENFYDFNLCYSDLNGSGIIRSSLYFRKVCGINKCFSTNIWNCILDYNKIRNVLAHSNGIITDKKSKILQFPKKYTDLEIFVNDENNNEIIINKEFCEKSLKTITNFIKSLQNEMNEKKPKI</sequence>